<organism evidence="3 4">
    <name type="scientific">Linum trigynum</name>
    <dbReference type="NCBI Taxonomy" id="586398"/>
    <lineage>
        <taxon>Eukaryota</taxon>
        <taxon>Viridiplantae</taxon>
        <taxon>Streptophyta</taxon>
        <taxon>Embryophyta</taxon>
        <taxon>Tracheophyta</taxon>
        <taxon>Spermatophyta</taxon>
        <taxon>Magnoliopsida</taxon>
        <taxon>eudicotyledons</taxon>
        <taxon>Gunneridae</taxon>
        <taxon>Pentapetalae</taxon>
        <taxon>rosids</taxon>
        <taxon>fabids</taxon>
        <taxon>Malpighiales</taxon>
        <taxon>Linaceae</taxon>
        <taxon>Linum</taxon>
    </lineage>
</organism>
<evidence type="ECO:0000313" key="3">
    <source>
        <dbReference type="EMBL" id="CAL1405881.1"/>
    </source>
</evidence>
<proteinExistence type="predicted"/>
<accession>A0AAV2G5G1</accession>
<reference evidence="3 4" key="1">
    <citation type="submission" date="2024-04" db="EMBL/GenBank/DDBJ databases">
        <authorList>
            <person name="Fracassetti M."/>
        </authorList>
    </citation>
    <scope>NUCLEOTIDE SEQUENCE [LARGE SCALE GENOMIC DNA]</scope>
</reference>
<protein>
    <submittedName>
        <fullName evidence="3">Uncharacterized protein</fullName>
    </submittedName>
</protein>
<dbReference type="Proteomes" id="UP001497516">
    <property type="component" value="Chromosome 4"/>
</dbReference>
<dbReference type="EMBL" id="OZ034817">
    <property type="protein sequence ID" value="CAL1384043.1"/>
    <property type="molecule type" value="Genomic_DNA"/>
</dbReference>
<dbReference type="EMBL" id="OZ034821">
    <property type="protein sequence ID" value="CAL1405881.1"/>
    <property type="molecule type" value="Genomic_DNA"/>
</dbReference>
<keyword evidence="4" id="KW-1185">Reference proteome</keyword>
<feature type="region of interest" description="Disordered" evidence="1">
    <location>
        <begin position="1"/>
        <end position="36"/>
    </location>
</feature>
<name>A0AAV2G5G1_9ROSI</name>
<evidence type="ECO:0000313" key="4">
    <source>
        <dbReference type="Proteomes" id="UP001497516"/>
    </source>
</evidence>
<gene>
    <name evidence="2" type="ORF">LTRI10_LOCUS25278</name>
    <name evidence="3" type="ORF">LTRI10_LOCUS45643</name>
</gene>
<evidence type="ECO:0000313" key="2">
    <source>
        <dbReference type="EMBL" id="CAL1384043.1"/>
    </source>
</evidence>
<sequence>MGDSLLVGGALQDEEDRGGEEGGGEGGEGAAEMKKEFPEDLINDILSRLPIGGGLADSAASANHGALSSQIPPSSCEINLWILVFKS</sequence>
<dbReference type="AlphaFoldDB" id="A0AAV2G5G1"/>
<dbReference type="Proteomes" id="UP001497516">
    <property type="component" value="Chromosome 8"/>
</dbReference>
<evidence type="ECO:0000256" key="1">
    <source>
        <dbReference type="SAM" id="MobiDB-lite"/>
    </source>
</evidence>